<dbReference type="Proteomes" id="UP000011680">
    <property type="component" value="Unassembled WGS sequence"/>
</dbReference>
<dbReference type="Gene3D" id="3.90.1300.10">
    <property type="entry name" value="Amidase signature (AS) domain"/>
    <property type="match status" value="1"/>
</dbReference>
<feature type="domain" description="Amidase" evidence="1">
    <location>
        <begin position="24"/>
        <end position="460"/>
    </location>
</feature>
<evidence type="ECO:0000259" key="1">
    <source>
        <dbReference type="Pfam" id="PF01425"/>
    </source>
</evidence>
<proteinExistence type="predicted"/>
<dbReference type="OrthoDB" id="359273at2157"/>
<organism evidence="2 3">
    <name type="scientific">Halococcus thailandensis JCM 13552</name>
    <dbReference type="NCBI Taxonomy" id="1227457"/>
    <lineage>
        <taxon>Archaea</taxon>
        <taxon>Methanobacteriati</taxon>
        <taxon>Methanobacteriota</taxon>
        <taxon>Stenosarchaea group</taxon>
        <taxon>Halobacteria</taxon>
        <taxon>Halobacteriales</taxon>
        <taxon>Halococcaceae</taxon>
        <taxon>Halococcus</taxon>
    </lineage>
</organism>
<dbReference type="PROSITE" id="PS00571">
    <property type="entry name" value="AMIDASES"/>
    <property type="match status" value="1"/>
</dbReference>
<dbReference type="Pfam" id="PF01425">
    <property type="entry name" value="Amidase"/>
    <property type="match status" value="1"/>
</dbReference>
<dbReference type="InterPro" id="IPR020556">
    <property type="entry name" value="Amidase_CS"/>
</dbReference>
<name>M0MYZ9_9EURY</name>
<dbReference type="PATRIC" id="fig|1227457.3.peg.3703"/>
<dbReference type="RefSeq" id="WP_007742975.1">
    <property type="nucleotide sequence ID" value="NZ_AOMF01000174.1"/>
</dbReference>
<dbReference type="SUPFAM" id="SSF75304">
    <property type="entry name" value="Amidase signature (AS) enzymes"/>
    <property type="match status" value="1"/>
</dbReference>
<dbReference type="STRING" id="1227457.C451_18903"/>
<gene>
    <name evidence="2" type="ORF">C451_18903</name>
</gene>
<dbReference type="eggNOG" id="arCOG01717">
    <property type="taxonomic scope" value="Archaea"/>
</dbReference>
<dbReference type="GO" id="GO:0003824">
    <property type="term" value="F:catalytic activity"/>
    <property type="evidence" value="ECO:0007669"/>
    <property type="project" value="InterPro"/>
</dbReference>
<dbReference type="InterPro" id="IPR036928">
    <property type="entry name" value="AS_sf"/>
</dbReference>
<dbReference type="EMBL" id="AOMF01000174">
    <property type="protein sequence ID" value="EMA49635.1"/>
    <property type="molecule type" value="Genomic_DNA"/>
</dbReference>
<dbReference type="InterPro" id="IPR000120">
    <property type="entry name" value="Amidase"/>
</dbReference>
<evidence type="ECO:0000313" key="3">
    <source>
        <dbReference type="Proteomes" id="UP000011680"/>
    </source>
</evidence>
<accession>M0MYZ9</accession>
<comment type="caution">
    <text evidence="2">The sequence shown here is derived from an EMBL/GenBank/DDBJ whole genome shotgun (WGS) entry which is preliminary data.</text>
</comment>
<dbReference type="AlphaFoldDB" id="M0MYZ9"/>
<dbReference type="InterPro" id="IPR023631">
    <property type="entry name" value="Amidase_dom"/>
</dbReference>
<sequence>MAEPFGSPIETAAAVNAGNLDPVELIDETLTRIEMRNDRTSAYVTVIPEMAREQALDVRERVEGGEELPLAGVPVGLKDLGDTKTGVVHTMGLPFLADNVAEETAIRVRRLEAAGAVPVGMTSVPELGHSARTENELVGPTGTPFDPEYNAGGSSGGSAAALADGLCGLATGSDLGGSLRQPAACCGVVSLKPTHGLVPNASEHNGFLGHTPFSVHGPMARDVASLARMLDVIAGRATIDPMSVPTPDEYEAAAEPADPDDLSFAYSSGLDLFPVESAVRETIESTLAEIESAGATVAEVAPDTPDREVVDQLYASTSPAYFVENVERLSRELGHDLLANHDDSLSDELKQTVEWGRELDITDYLNGNFARTELYHAIESVLTEYDALVCPVLATPPLRHDEPYPTEIDGAETGGITTDWTLAWVFNLTGHPVVTVPAGTVDGLPIGMQIVGSTFSEADMLAIATTIEELCPWSYPDE</sequence>
<reference evidence="2 3" key="1">
    <citation type="journal article" date="2014" name="PLoS Genet.">
        <title>Phylogenetically driven sequencing of extremely halophilic archaea reveals strategies for static and dynamic osmo-response.</title>
        <authorList>
            <person name="Becker E.A."/>
            <person name="Seitzer P.M."/>
            <person name="Tritt A."/>
            <person name="Larsen D."/>
            <person name="Krusor M."/>
            <person name="Yao A.I."/>
            <person name="Wu D."/>
            <person name="Madern D."/>
            <person name="Eisen J.A."/>
            <person name="Darling A.E."/>
            <person name="Facciotti M.T."/>
        </authorList>
    </citation>
    <scope>NUCLEOTIDE SEQUENCE [LARGE SCALE GENOMIC DNA]</scope>
    <source>
        <strain evidence="2 3">JCM 13552</strain>
    </source>
</reference>
<dbReference type="PANTHER" id="PTHR11895">
    <property type="entry name" value="TRANSAMIDASE"/>
    <property type="match status" value="1"/>
</dbReference>
<protein>
    <submittedName>
        <fullName evidence="2">Amidase</fullName>
    </submittedName>
</protein>
<evidence type="ECO:0000313" key="2">
    <source>
        <dbReference type="EMBL" id="EMA49635.1"/>
    </source>
</evidence>
<keyword evidence="3" id="KW-1185">Reference proteome</keyword>
<dbReference type="PANTHER" id="PTHR11895:SF7">
    <property type="entry name" value="GLUTAMYL-TRNA(GLN) AMIDOTRANSFERASE SUBUNIT A, MITOCHONDRIAL"/>
    <property type="match status" value="1"/>
</dbReference>